<evidence type="ECO:0000313" key="1">
    <source>
        <dbReference type="EMBL" id="OQX05711.1"/>
    </source>
</evidence>
<accession>A0A1Y1QHC3</accession>
<proteinExistence type="predicted"/>
<protein>
    <submittedName>
        <fullName evidence="1">Uncharacterized protein</fullName>
    </submittedName>
</protein>
<evidence type="ECO:0000313" key="2">
    <source>
        <dbReference type="Proteomes" id="UP000192491"/>
    </source>
</evidence>
<comment type="caution">
    <text evidence="1">The sequence shown here is derived from an EMBL/GenBank/DDBJ whole genome shotgun (WGS) entry which is preliminary data.</text>
</comment>
<sequence length="68" mass="7426">MTRNELDTVMNAFSEKMGDSMGKVTQPLIERIAALENRLKELDTTPAPDTKVISLNTGAAGSGSYYEF</sequence>
<dbReference type="Proteomes" id="UP000192491">
    <property type="component" value="Unassembled WGS sequence"/>
</dbReference>
<gene>
    <name evidence="1" type="ORF">BWK73_32885</name>
</gene>
<dbReference type="AlphaFoldDB" id="A0A1Y1QHC3"/>
<reference evidence="1 2" key="1">
    <citation type="submission" date="2017-01" db="EMBL/GenBank/DDBJ databases">
        <title>Novel large sulfur bacteria in the metagenomes of groundwater-fed chemosynthetic microbial mats in the Lake Huron basin.</title>
        <authorList>
            <person name="Sharrar A.M."/>
            <person name="Flood B.E."/>
            <person name="Bailey J.V."/>
            <person name="Jones D.S."/>
            <person name="Biddanda B."/>
            <person name="Ruberg S.A."/>
            <person name="Marcus D.N."/>
            <person name="Dick G.J."/>
        </authorList>
    </citation>
    <scope>NUCLEOTIDE SEQUENCE [LARGE SCALE GENOMIC DNA]</scope>
    <source>
        <strain evidence="1">A8</strain>
    </source>
</reference>
<dbReference type="EMBL" id="MTEJ01000276">
    <property type="protein sequence ID" value="OQX05711.1"/>
    <property type="molecule type" value="Genomic_DNA"/>
</dbReference>
<organism evidence="1 2">
    <name type="scientific">Thiothrix lacustris</name>
    <dbReference type="NCBI Taxonomy" id="525917"/>
    <lineage>
        <taxon>Bacteria</taxon>
        <taxon>Pseudomonadati</taxon>
        <taxon>Pseudomonadota</taxon>
        <taxon>Gammaproteobacteria</taxon>
        <taxon>Thiotrichales</taxon>
        <taxon>Thiotrichaceae</taxon>
        <taxon>Thiothrix</taxon>
    </lineage>
</organism>
<name>A0A1Y1QHC3_9GAMM</name>